<dbReference type="Pfam" id="PF00392">
    <property type="entry name" value="GntR"/>
    <property type="match status" value="1"/>
</dbReference>
<dbReference type="PROSITE" id="PS50949">
    <property type="entry name" value="HTH_GNTR"/>
    <property type="match status" value="1"/>
</dbReference>
<keyword evidence="1" id="KW-0805">Transcription regulation</keyword>
<dbReference type="GO" id="GO:0003700">
    <property type="term" value="F:DNA-binding transcription factor activity"/>
    <property type="evidence" value="ECO:0007669"/>
    <property type="project" value="InterPro"/>
</dbReference>
<dbReference type="Gene3D" id="1.20.120.530">
    <property type="entry name" value="GntR ligand-binding domain-like"/>
    <property type="match status" value="1"/>
</dbReference>
<dbReference type="PRINTS" id="PR00035">
    <property type="entry name" value="HTHGNTR"/>
</dbReference>
<name>A0A1H4SLJ9_9MICC</name>
<evidence type="ECO:0000256" key="4">
    <source>
        <dbReference type="SAM" id="MobiDB-lite"/>
    </source>
</evidence>
<dbReference type="InterPro" id="IPR011711">
    <property type="entry name" value="GntR_C"/>
</dbReference>
<dbReference type="PANTHER" id="PTHR43537">
    <property type="entry name" value="TRANSCRIPTIONAL REGULATOR, GNTR FAMILY"/>
    <property type="match status" value="1"/>
</dbReference>
<dbReference type="InterPro" id="IPR036388">
    <property type="entry name" value="WH-like_DNA-bd_sf"/>
</dbReference>
<dbReference type="SMART" id="SM00895">
    <property type="entry name" value="FCD"/>
    <property type="match status" value="1"/>
</dbReference>
<keyword evidence="2 6" id="KW-0238">DNA-binding</keyword>
<dbReference type="EMBL" id="FNSN01000003">
    <property type="protein sequence ID" value="SEC45092.1"/>
    <property type="molecule type" value="Genomic_DNA"/>
</dbReference>
<proteinExistence type="predicted"/>
<dbReference type="RefSeq" id="WP_066214553.1">
    <property type="nucleotide sequence ID" value="NZ_FNSN01000003.1"/>
</dbReference>
<evidence type="ECO:0000313" key="7">
    <source>
        <dbReference type="Proteomes" id="UP000182652"/>
    </source>
</evidence>
<dbReference type="SUPFAM" id="SSF48008">
    <property type="entry name" value="GntR ligand-binding domain-like"/>
    <property type="match status" value="1"/>
</dbReference>
<dbReference type="InterPro" id="IPR000524">
    <property type="entry name" value="Tscrpt_reg_HTH_GntR"/>
</dbReference>
<evidence type="ECO:0000256" key="1">
    <source>
        <dbReference type="ARBA" id="ARBA00023015"/>
    </source>
</evidence>
<evidence type="ECO:0000256" key="3">
    <source>
        <dbReference type="ARBA" id="ARBA00023163"/>
    </source>
</evidence>
<keyword evidence="7" id="KW-1185">Reference proteome</keyword>
<keyword evidence="3" id="KW-0804">Transcription</keyword>
<feature type="domain" description="HTH gntR-type" evidence="5">
    <location>
        <begin position="24"/>
        <end position="92"/>
    </location>
</feature>
<organism evidence="6 7">
    <name type="scientific">Arthrobacter woluwensis</name>
    <dbReference type="NCBI Taxonomy" id="156980"/>
    <lineage>
        <taxon>Bacteria</taxon>
        <taxon>Bacillati</taxon>
        <taxon>Actinomycetota</taxon>
        <taxon>Actinomycetes</taxon>
        <taxon>Micrococcales</taxon>
        <taxon>Micrococcaceae</taxon>
        <taxon>Arthrobacter</taxon>
    </lineage>
</organism>
<dbReference type="AlphaFoldDB" id="A0A1H4SLJ9"/>
<dbReference type="InterPro" id="IPR036390">
    <property type="entry name" value="WH_DNA-bd_sf"/>
</dbReference>
<dbReference type="InterPro" id="IPR008920">
    <property type="entry name" value="TF_FadR/GntR_C"/>
</dbReference>
<evidence type="ECO:0000313" key="6">
    <source>
        <dbReference type="EMBL" id="SEC45092.1"/>
    </source>
</evidence>
<reference evidence="6 7" key="1">
    <citation type="submission" date="2016-10" db="EMBL/GenBank/DDBJ databases">
        <authorList>
            <person name="de Groot N.N."/>
        </authorList>
    </citation>
    <scope>NUCLEOTIDE SEQUENCE [LARGE SCALE GENOMIC DNA]</scope>
    <source>
        <strain evidence="6 7">DSM 10495</strain>
    </source>
</reference>
<dbReference type="PANTHER" id="PTHR43537:SF5">
    <property type="entry name" value="UXU OPERON TRANSCRIPTIONAL REGULATOR"/>
    <property type="match status" value="1"/>
</dbReference>
<dbReference type="SMART" id="SM00345">
    <property type="entry name" value="HTH_GNTR"/>
    <property type="match status" value="1"/>
</dbReference>
<feature type="region of interest" description="Disordered" evidence="4">
    <location>
        <begin position="1"/>
        <end position="21"/>
    </location>
</feature>
<dbReference type="Pfam" id="PF07729">
    <property type="entry name" value="FCD"/>
    <property type="match status" value="1"/>
</dbReference>
<dbReference type="STRING" id="156980.SAMN04489745_2902"/>
<evidence type="ECO:0000259" key="5">
    <source>
        <dbReference type="PROSITE" id="PS50949"/>
    </source>
</evidence>
<accession>A0A1H4SLJ9</accession>
<dbReference type="GO" id="GO:0003677">
    <property type="term" value="F:DNA binding"/>
    <property type="evidence" value="ECO:0007669"/>
    <property type="project" value="UniProtKB-KW"/>
</dbReference>
<dbReference type="Proteomes" id="UP000182652">
    <property type="component" value="Unassembled WGS sequence"/>
</dbReference>
<dbReference type="SUPFAM" id="SSF46785">
    <property type="entry name" value="Winged helix' DNA-binding domain"/>
    <property type="match status" value="1"/>
</dbReference>
<dbReference type="Gene3D" id="1.10.10.10">
    <property type="entry name" value="Winged helix-like DNA-binding domain superfamily/Winged helix DNA-binding domain"/>
    <property type="match status" value="1"/>
</dbReference>
<gene>
    <name evidence="6" type="ORF">SAMN04489745_2902</name>
</gene>
<feature type="compositionally biased region" description="Polar residues" evidence="4">
    <location>
        <begin position="1"/>
        <end position="11"/>
    </location>
</feature>
<protein>
    <submittedName>
        <fullName evidence="6">DNA-binding transcriptional regulator, FadR family</fullName>
    </submittedName>
</protein>
<evidence type="ECO:0000256" key="2">
    <source>
        <dbReference type="ARBA" id="ARBA00023125"/>
    </source>
</evidence>
<sequence>MNLSDSMTAGQSAKAASPSPLGRVSAQEAVLARLRESIEDGTLAVGSKLPSEAALASGYGVSRSVIREALRSCAALGLTETHTGKGTFVVSARVSTDLVLGRYSARDLTEARPHIEVPAASLAAERRTDDDLDTLRGILDDMLSEDDPEAWVVLDSAFHLQIARASGNKVFETVVSDLREALGKQSGTLNLLADRQRVSDEEHSAILTAIESGSPDGAARAMRDHLAAVTAAIDSLDGA</sequence>
<dbReference type="CDD" id="cd07377">
    <property type="entry name" value="WHTH_GntR"/>
    <property type="match status" value="1"/>
</dbReference>